<name>A0A2I0TNQ9_LIMLA</name>
<proteinExistence type="predicted"/>
<dbReference type="CDD" id="cd17711">
    <property type="entry name" value="BRCT_PAXIP1_rpt3"/>
    <property type="match status" value="1"/>
</dbReference>
<dbReference type="InterPro" id="IPR001357">
    <property type="entry name" value="BRCT_dom"/>
</dbReference>
<evidence type="ECO:0000313" key="7">
    <source>
        <dbReference type="EMBL" id="PKU35395.1"/>
    </source>
</evidence>
<dbReference type="InterPro" id="IPR051579">
    <property type="entry name" value="DDR_Transcriptional_Reg"/>
</dbReference>
<evidence type="ECO:0000256" key="5">
    <source>
        <dbReference type="ARBA" id="ARBA00030146"/>
    </source>
</evidence>
<dbReference type="SUPFAM" id="SSF52113">
    <property type="entry name" value="BRCT domain"/>
    <property type="match status" value="1"/>
</dbReference>
<dbReference type="Proteomes" id="UP000233556">
    <property type="component" value="Unassembled WGS sequence"/>
</dbReference>
<dbReference type="PANTHER" id="PTHR23196">
    <property type="entry name" value="PAX TRANSCRIPTION ACTIVATION DOMAIN INTERACTING PROTEIN"/>
    <property type="match status" value="1"/>
</dbReference>
<evidence type="ECO:0000313" key="8">
    <source>
        <dbReference type="Proteomes" id="UP000233556"/>
    </source>
</evidence>
<gene>
    <name evidence="7" type="ORF">llap_14298</name>
</gene>
<dbReference type="GO" id="GO:0060261">
    <property type="term" value="P:positive regulation of transcription initiation by RNA polymerase II"/>
    <property type="evidence" value="ECO:0007669"/>
    <property type="project" value="TreeGrafter"/>
</dbReference>
<evidence type="ECO:0000256" key="3">
    <source>
        <dbReference type="ARBA" id="ARBA00023242"/>
    </source>
</evidence>
<keyword evidence="3" id="KW-0539">Nucleus</keyword>
<evidence type="ECO:0000259" key="6">
    <source>
        <dbReference type="PROSITE" id="PS50172"/>
    </source>
</evidence>
<dbReference type="GO" id="GO:0005634">
    <property type="term" value="C:nucleus"/>
    <property type="evidence" value="ECO:0007669"/>
    <property type="project" value="UniProtKB-SubCell"/>
</dbReference>
<dbReference type="AlphaFoldDB" id="A0A2I0TNQ9"/>
<comment type="subcellular location">
    <subcellularLocation>
        <location evidence="1">Nucleus</location>
    </subcellularLocation>
</comment>
<dbReference type="PROSITE" id="PS50172">
    <property type="entry name" value="BRCT"/>
    <property type="match status" value="1"/>
</dbReference>
<reference evidence="8" key="2">
    <citation type="submission" date="2017-12" db="EMBL/GenBank/DDBJ databases">
        <title>Genome sequence of the Bar-tailed Godwit (Limosa lapponica baueri).</title>
        <authorList>
            <person name="Lima N.C.B."/>
            <person name="Parody-Merino A.M."/>
            <person name="Battley P.F."/>
            <person name="Fidler A.E."/>
            <person name="Prosdocimi F."/>
        </authorList>
    </citation>
    <scope>NUCLEOTIDE SEQUENCE [LARGE SCALE GENOMIC DNA]</scope>
</reference>
<feature type="domain" description="BRCT" evidence="6">
    <location>
        <begin position="33"/>
        <end position="96"/>
    </location>
</feature>
<protein>
    <recommendedName>
        <fullName evidence="4">PAX-interacting protein 1</fullName>
    </recommendedName>
    <alternativeName>
        <fullName evidence="5">PAX transactivation activation domain-interacting protein</fullName>
    </alternativeName>
</protein>
<keyword evidence="8" id="KW-1185">Reference proteome</keyword>
<sequence length="138" mass="15530">MDFIVEFSLQFCIIKVTLKLLYTLEVLGLFSYQIIQAHGGTVDPTLTSRCTHLLCESQVSNMYAQALRERKRCITAHWLNSILKKKKMVPPHRALHFPVAFPPGGKPCSQHSAAEEGDETCARRKLAVSSFIVKLESL</sequence>
<keyword evidence="2" id="KW-0227">DNA damage</keyword>
<evidence type="ECO:0000256" key="4">
    <source>
        <dbReference type="ARBA" id="ARBA00023858"/>
    </source>
</evidence>
<dbReference type="InterPro" id="IPR036420">
    <property type="entry name" value="BRCT_dom_sf"/>
</dbReference>
<organism evidence="7 8">
    <name type="scientific">Limosa lapponica baueri</name>
    <dbReference type="NCBI Taxonomy" id="1758121"/>
    <lineage>
        <taxon>Eukaryota</taxon>
        <taxon>Metazoa</taxon>
        <taxon>Chordata</taxon>
        <taxon>Craniata</taxon>
        <taxon>Vertebrata</taxon>
        <taxon>Euteleostomi</taxon>
        <taxon>Archelosauria</taxon>
        <taxon>Archosauria</taxon>
        <taxon>Dinosauria</taxon>
        <taxon>Saurischia</taxon>
        <taxon>Theropoda</taxon>
        <taxon>Coelurosauria</taxon>
        <taxon>Aves</taxon>
        <taxon>Neognathae</taxon>
        <taxon>Neoaves</taxon>
        <taxon>Charadriiformes</taxon>
        <taxon>Scolopacidae</taxon>
        <taxon>Limosa</taxon>
    </lineage>
</organism>
<reference evidence="8" key="1">
    <citation type="submission" date="2017-11" db="EMBL/GenBank/DDBJ databases">
        <authorList>
            <person name="Lima N.C."/>
            <person name="Parody-Merino A.M."/>
            <person name="Battley P.F."/>
            <person name="Fidler A.E."/>
            <person name="Prosdocimi F."/>
        </authorList>
    </citation>
    <scope>NUCLEOTIDE SEQUENCE [LARGE SCALE GENOMIC DNA]</scope>
</reference>
<dbReference type="GO" id="GO:0006974">
    <property type="term" value="P:DNA damage response"/>
    <property type="evidence" value="ECO:0007669"/>
    <property type="project" value="UniProtKB-KW"/>
</dbReference>
<evidence type="ECO:0000256" key="2">
    <source>
        <dbReference type="ARBA" id="ARBA00022763"/>
    </source>
</evidence>
<evidence type="ECO:0000256" key="1">
    <source>
        <dbReference type="ARBA" id="ARBA00004123"/>
    </source>
</evidence>
<accession>A0A2I0TNQ9</accession>
<dbReference type="OrthoDB" id="342264at2759"/>
<dbReference type="Pfam" id="PF00533">
    <property type="entry name" value="BRCT"/>
    <property type="match status" value="1"/>
</dbReference>
<dbReference type="EMBL" id="KZ508293">
    <property type="protein sequence ID" value="PKU35395.1"/>
    <property type="molecule type" value="Genomic_DNA"/>
</dbReference>
<dbReference type="PANTHER" id="PTHR23196:SF1">
    <property type="entry name" value="PAX-INTERACTING PROTEIN 1"/>
    <property type="match status" value="1"/>
</dbReference>
<dbReference type="Gene3D" id="3.40.50.10190">
    <property type="entry name" value="BRCT domain"/>
    <property type="match status" value="1"/>
</dbReference>